<gene>
    <name evidence="1" type="ORF">FNL38_1021192</name>
</gene>
<protein>
    <submittedName>
        <fullName evidence="1">Uncharacterized protein DUF4259</fullName>
    </submittedName>
</protein>
<proteinExistence type="predicted"/>
<sequence length="134" mass="14642">MGTWGSGPFENDAAGDLLVAVRAGEFDIADFTSHVDDEYVEVDDSQAAIAIAEIVAVAHGLLPAPEQLDGIDAVAYTASLTPEQREWILTTLERTIADPETSELYELWAENGPEDVEEWRAPILKRLESLKTLS</sequence>
<dbReference type="Pfam" id="PF14078">
    <property type="entry name" value="DUF4259"/>
    <property type="match status" value="1"/>
</dbReference>
<dbReference type="EMBL" id="VNIQ01000002">
    <property type="protein sequence ID" value="TYQ07047.1"/>
    <property type="molecule type" value="Genomic_DNA"/>
</dbReference>
<evidence type="ECO:0000313" key="1">
    <source>
        <dbReference type="EMBL" id="TYQ07047.1"/>
    </source>
</evidence>
<organism evidence="1">
    <name type="scientific">Nocardia globerula</name>
    <dbReference type="NCBI Taxonomy" id="1818"/>
    <lineage>
        <taxon>Bacteria</taxon>
        <taxon>Bacillati</taxon>
        <taxon>Actinomycetota</taxon>
        <taxon>Actinomycetes</taxon>
        <taxon>Mycobacteriales</taxon>
        <taxon>Nocardiaceae</taxon>
        <taxon>Nocardia</taxon>
    </lineage>
</organism>
<accession>A0A652YVB8</accession>
<dbReference type="AlphaFoldDB" id="A0A652YVB8"/>
<dbReference type="InterPro" id="IPR025355">
    <property type="entry name" value="DUF4259"/>
</dbReference>
<reference evidence="1" key="1">
    <citation type="submission" date="2019-07" db="EMBL/GenBank/DDBJ databases">
        <title>Genomic Encyclopedia of Type Strains, Phase IV (KMG-IV): sequencing the most valuable type-strain genomes for metagenomic binning, comparative biology and taxonomic classification.</title>
        <authorList>
            <person name="Goeker M."/>
        </authorList>
    </citation>
    <scope>NUCLEOTIDE SEQUENCE</scope>
    <source>
        <strain evidence="1">DSM 44596</strain>
    </source>
</reference>
<name>A0A652YVB8_NOCGL</name>
<comment type="caution">
    <text evidence="1">The sequence shown here is derived from an EMBL/GenBank/DDBJ whole genome shotgun (WGS) entry which is preliminary data.</text>
</comment>